<evidence type="ECO:0000313" key="1">
    <source>
        <dbReference type="EMBL" id="MBA4601962.1"/>
    </source>
</evidence>
<name>A0A7W1XRI0_9BACL</name>
<sequence>MPRAATNCPGSYVKPKLQTGTLAADVKAAMQSSDNVKRLTGANRFEVSANVSKEMNTLGVSSEPS</sequence>
<accession>A0A7W1XRI0</accession>
<dbReference type="Proteomes" id="UP000538292">
    <property type="component" value="Unassembled WGS sequence"/>
</dbReference>
<protein>
    <submittedName>
        <fullName evidence="1">Uncharacterized protein</fullName>
    </submittedName>
</protein>
<organism evidence="1 2">
    <name type="scientific">Thermoactinomyces mirandus</name>
    <dbReference type="NCBI Taxonomy" id="2756294"/>
    <lineage>
        <taxon>Bacteria</taxon>
        <taxon>Bacillati</taxon>
        <taxon>Bacillota</taxon>
        <taxon>Bacilli</taxon>
        <taxon>Bacillales</taxon>
        <taxon>Thermoactinomycetaceae</taxon>
        <taxon>Thermoactinomyces</taxon>
    </lineage>
</organism>
<comment type="caution">
    <text evidence="1">The sequence shown here is derived from an EMBL/GenBank/DDBJ whole genome shotgun (WGS) entry which is preliminary data.</text>
</comment>
<keyword evidence="2" id="KW-1185">Reference proteome</keyword>
<dbReference type="EMBL" id="JACEOL010000020">
    <property type="protein sequence ID" value="MBA4601962.1"/>
    <property type="molecule type" value="Genomic_DNA"/>
</dbReference>
<proteinExistence type="predicted"/>
<evidence type="ECO:0000313" key="2">
    <source>
        <dbReference type="Proteomes" id="UP000538292"/>
    </source>
</evidence>
<dbReference type="AlphaFoldDB" id="A0A7W1XRI0"/>
<gene>
    <name evidence="1" type="ORF">H2C83_06445</name>
</gene>
<reference evidence="1 2" key="1">
    <citation type="submission" date="2020-07" db="EMBL/GenBank/DDBJ databases">
        <title>Thermoactinomyces phylogeny.</title>
        <authorList>
            <person name="Dunlap C."/>
        </authorList>
    </citation>
    <scope>NUCLEOTIDE SEQUENCE [LARGE SCALE GENOMIC DNA]</scope>
    <source>
        <strain evidence="1 2">AMNI-1</strain>
    </source>
</reference>